<evidence type="ECO:0000256" key="1">
    <source>
        <dbReference type="ARBA" id="ARBA00022679"/>
    </source>
</evidence>
<name>B8HLJ3_CYAP4</name>
<dbReference type="PANTHER" id="PTHR10605">
    <property type="entry name" value="HEPARAN SULFATE SULFOTRANSFERASE"/>
    <property type="match status" value="1"/>
</dbReference>
<organism evidence="4">
    <name type="scientific">Cyanothece sp. (strain PCC 7425 / ATCC 29141)</name>
    <dbReference type="NCBI Taxonomy" id="395961"/>
    <lineage>
        <taxon>Bacteria</taxon>
        <taxon>Bacillati</taxon>
        <taxon>Cyanobacteriota</taxon>
        <taxon>Cyanophyceae</taxon>
        <taxon>Gomontiellales</taxon>
        <taxon>Cyanothecaceae</taxon>
        <taxon>Cyanothece</taxon>
    </lineage>
</organism>
<dbReference type="GO" id="GO:0008146">
    <property type="term" value="F:sulfotransferase activity"/>
    <property type="evidence" value="ECO:0007669"/>
    <property type="project" value="InterPro"/>
</dbReference>
<keyword evidence="2" id="KW-0325">Glycoprotein</keyword>
<dbReference type="AlphaFoldDB" id="B8HLJ3"/>
<feature type="domain" description="Sulfotransferase" evidence="3">
    <location>
        <begin position="20"/>
        <end position="223"/>
    </location>
</feature>
<evidence type="ECO:0000256" key="2">
    <source>
        <dbReference type="ARBA" id="ARBA00023180"/>
    </source>
</evidence>
<dbReference type="KEGG" id="cyn:Cyan7425_1095"/>
<dbReference type="OrthoDB" id="9797480at2"/>
<evidence type="ECO:0000259" key="3">
    <source>
        <dbReference type="Pfam" id="PF00685"/>
    </source>
</evidence>
<dbReference type="InterPro" id="IPR027417">
    <property type="entry name" value="P-loop_NTPase"/>
</dbReference>
<protein>
    <submittedName>
        <fullName evidence="4">Sulfotransferase</fullName>
    </submittedName>
</protein>
<accession>B8HLJ3</accession>
<dbReference type="Gene3D" id="3.40.50.300">
    <property type="entry name" value="P-loop containing nucleotide triphosphate hydrolases"/>
    <property type="match status" value="1"/>
</dbReference>
<reference evidence="4" key="1">
    <citation type="submission" date="2009-01" db="EMBL/GenBank/DDBJ databases">
        <title>Complete sequence of chromosome Cyanothece sp. PCC 7425.</title>
        <authorList>
            <consortium name="US DOE Joint Genome Institute"/>
            <person name="Lucas S."/>
            <person name="Copeland A."/>
            <person name="Lapidus A."/>
            <person name="Glavina del Rio T."/>
            <person name="Dalin E."/>
            <person name="Tice H."/>
            <person name="Bruce D."/>
            <person name="Goodwin L."/>
            <person name="Pitluck S."/>
            <person name="Sims D."/>
            <person name="Meineke L."/>
            <person name="Brettin T."/>
            <person name="Detter J.C."/>
            <person name="Han C."/>
            <person name="Larimer F."/>
            <person name="Land M."/>
            <person name="Hauser L."/>
            <person name="Kyrpides N."/>
            <person name="Ovchinnikova G."/>
            <person name="Liberton M."/>
            <person name="Stoeckel J."/>
            <person name="Banerjee A."/>
            <person name="Singh A."/>
            <person name="Page L."/>
            <person name="Sato H."/>
            <person name="Zhao L."/>
            <person name="Sherman L."/>
            <person name="Pakrasi H."/>
            <person name="Richardson P."/>
        </authorList>
    </citation>
    <scope>NUCLEOTIDE SEQUENCE</scope>
    <source>
        <strain evidence="4">PCC 7425</strain>
    </source>
</reference>
<proteinExistence type="predicted"/>
<dbReference type="InterPro" id="IPR037359">
    <property type="entry name" value="NST/OST"/>
</dbReference>
<dbReference type="HOGENOM" id="CLU_017703_1_1_3"/>
<dbReference type="EMBL" id="CP001344">
    <property type="protein sequence ID" value="ACL43481.1"/>
    <property type="molecule type" value="Genomic_DNA"/>
</dbReference>
<dbReference type="SUPFAM" id="SSF52540">
    <property type="entry name" value="P-loop containing nucleoside triphosphate hydrolases"/>
    <property type="match status" value="1"/>
</dbReference>
<dbReference type="InterPro" id="IPR000863">
    <property type="entry name" value="Sulfotransferase_dom"/>
</dbReference>
<gene>
    <name evidence="4" type="ordered locus">Cyan7425_1095</name>
</gene>
<dbReference type="eggNOG" id="COG4424">
    <property type="taxonomic scope" value="Bacteria"/>
</dbReference>
<dbReference type="STRING" id="395961.Cyan7425_1095"/>
<dbReference type="Pfam" id="PF00685">
    <property type="entry name" value="Sulfotransfer_1"/>
    <property type="match status" value="1"/>
</dbReference>
<evidence type="ECO:0000313" key="4">
    <source>
        <dbReference type="EMBL" id="ACL43481.1"/>
    </source>
</evidence>
<sequence length="316" mass="35857">MATADPTRDAAREITKGRLPNFLLIGAPKAGSTALYYYLEQHPDIFLSAEKEAHFFGDEGVQWPRAVRDLDAYCALFEGVTTERIWGECTPNYLRWPSAALQIKALVPQVKLLAILRNPVDRAYSQHVFLNRGSRHAAVDKGNLPPLEDYNTLAQQLPPSFGRPQTDVEDVLGLRASFYAEDLQRYFDLFGRDQLKVLLYQDLKRDPVATLQSVFEFLGIDPTFVPNMARKHNVTSVARLNWLDNFLVGANPLKVLGKALLPPGLRKNLVQSIYQANLKAYEPLQPETRAWLIEIFRSDILKTQDLLNRDLSGWLH</sequence>
<keyword evidence="1 4" id="KW-0808">Transferase</keyword>
<dbReference type="PANTHER" id="PTHR10605:SF56">
    <property type="entry name" value="BIFUNCTIONAL HEPARAN SULFATE N-DEACETYLASE_N-SULFOTRANSFERASE"/>
    <property type="match status" value="1"/>
</dbReference>